<proteinExistence type="predicted"/>
<evidence type="ECO:0000256" key="1">
    <source>
        <dbReference type="SAM" id="Coils"/>
    </source>
</evidence>
<reference evidence="2" key="2">
    <citation type="submission" date="2022-01" db="EMBL/GenBank/DDBJ databases">
        <authorList>
            <person name="Zivanovic Y."/>
            <person name="Moreira D."/>
            <person name="Lopez-Garcia P."/>
        </authorList>
    </citation>
    <scope>NUCLEOTIDE SEQUENCE</scope>
    <source>
        <strain evidence="2">G9</strain>
    </source>
</reference>
<feature type="coiled-coil region" evidence="1">
    <location>
        <begin position="98"/>
        <end position="210"/>
    </location>
</feature>
<dbReference type="Proteomes" id="UP001154265">
    <property type="component" value="Unassembled WGS sequence"/>
</dbReference>
<dbReference type="RefSeq" id="WP_277867874.1">
    <property type="nucleotide sequence ID" value="NZ_JAKKUT010000006.1"/>
</dbReference>
<accession>A0ABT6F259</accession>
<keyword evidence="3" id="KW-1185">Reference proteome</keyword>
<evidence type="ECO:0000313" key="3">
    <source>
        <dbReference type="Proteomes" id="UP001154265"/>
    </source>
</evidence>
<gene>
    <name evidence="2" type="ORF">L3556_13525</name>
</gene>
<keyword evidence="1" id="KW-0175">Coiled coil</keyword>
<evidence type="ECO:0000313" key="2">
    <source>
        <dbReference type="EMBL" id="MDG2991944.1"/>
    </source>
</evidence>
<organism evidence="2 3">
    <name type="scientific">Candidatus Synechococcus calcipolaris G9</name>
    <dbReference type="NCBI Taxonomy" id="1497997"/>
    <lineage>
        <taxon>Bacteria</taxon>
        <taxon>Bacillati</taxon>
        <taxon>Cyanobacteriota</taxon>
        <taxon>Cyanophyceae</taxon>
        <taxon>Synechococcales</taxon>
        <taxon>Synechococcaceae</taxon>
        <taxon>Synechococcus</taxon>
    </lineage>
</organism>
<sequence>MNMSYPQPSFLDERLRDIEAQIKEIQNFIQIVHTKINQRGLCQQAKEWGWQVVSGGKDTYKAVRSGWATVPILGHGKKNLAKKGTALGVLKDLAEPVLGELEQEFLDVKQQLKEQELAKLQIYVDALEKEIIFKKNEVTQLVDELIKAEEDTEVSLEFAAEVEHRNLALVKENENLNRSLTDLMKERVELERLKHKVGQLMKERRILDQKMRFFVTQYEASIQWLRNFASKLPFGLGQELLNHLNILESGNLGISGSEG</sequence>
<dbReference type="EMBL" id="JAKKUT010000006">
    <property type="protein sequence ID" value="MDG2991944.1"/>
    <property type="molecule type" value="Genomic_DNA"/>
</dbReference>
<reference evidence="2" key="1">
    <citation type="journal article" date="2022" name="Genome Biol. Evol.">
        <title>A New Gene Family Diagnostic for Intracellular Biomineralization of Amorphous Ca Carbonates by Cyanobacteria.</title>
        <authorList>
            <person name="Benzerara K."/>
            <person name="Duprat E."/>
            <person name="Bitard-Feildel T."/>
            <person name="Caumes G."/>
            <person name="Cassier-Chauvat C."/>
            <person name="Chauvat F."/>
            <person name="Dezi M."/>
            <person name="Diop S.I."/>
            <person name="Gaschignard G."/>
            <person name="Gorgen S."/>
            <person name="Gugger M."/>
            <person name="Lopez-Garcia P."/>
            <person name="Millet M."/>
            <person name="Skouri-Panet F."/>
            <person name="Moreira D."/>
            <person name="Callebaut I."/>
        </authorList>
    </citation>
    <scope>NUCLEOTIDE SEQUENCE</scope>
    <source>
        <strain evidence="2">G9</strain>
    </source>
</reference>
<comment type="caution">
    <text evidence="2">The sequence shown here is derived from an EMBL/GenBank/DDBJ whole genome shotgun (WGS) entry which is preliminary data.</text>
</comment>
<name>A0ABT6F259_9SYNE</name>
<protein>
    <submittedName>
        <fullName evidence="2">Uncharacterized protein</fullName>
    </submittedName>
</protein>